<dbReference type="AlphaFoldDB" id="A0A495IU15"/>
<proteinExistence type="predicted"/>
<gene>
    <name evidence="4" type="ORF">DFJ75_4919</name>
</gene>
<keyword evidence="2" id="KW-0472">Membrane</keyword>
<protein>
    <submittedName>
        <fullName evidence="4">YrhK-like protein</fullName>
    </submittedName>
</protein>
<reference evidence="4 5" key="1">
    <citation type="submission" date="2018-10" db="EMBL/GenBank/DDBJ databases">
        <title>Sequencing the genomes of 1000 actinobacteria strains.</title>
        <authorList>
            <person name="Klenk H.-P."/>
        </authorList>
    </citation>
    <scope>NUCLEOTIDE SEQUENCE [LARGE SCALE GENOMIC DNA]</scope>
    <source>
        <strain evidence="4 5">DSM 44343</strain>
    </source>
</reference>
<dbReference type="OrthoDB" id="5519470at2"/>
<comment type="caution">
    <text evidence="4">The sequence shown here is derived from an EMBL/GenBank/DDBJ whole genome shotgun (WGS) entry which is preliminary data.</text>
</comment>
<feature type="domain" description="YrhK" evidence="3">
    <location>
        <begin position="36"/>
        <end position="92"/>
    </location>
</feature>
<name>A0A495IU15_WILMA</name>
<evidence type="ECO:0000313" key="4">
    <source>
        <dbReference type="EMBL" id="RKR79781.1"/>
    </source>
</evidence>
<dbReference type="Pfam" id="PF14145">
    <property type="entry name" value="YrhK"/>
    <property type="match status" value="1"/>
</dbReference>
<dbReference type="RefSeq" id="WP_023957726.1">
    <property type="nucleotide sequence ID" value="NZ_RBKV01000002.1"/>
</dbReference>
<organism evidence="4 5">
    <name type="scientific">Williamsia marianensis</name>
    <dbReference type="NCBI Taxonomy" id="85044"/>
    <lineage>
        <taxon>Bacteria</taxon>
        <taxon>Bacillati</taxon>
        <taxon>Actinomycetota</taxon>
        <taxon>Actinomycetes</taxon>
        <taxon>Mycobacteriales</taxon>
        <taxon>Nocardiaceae</taxon>
        <taxon>Williamsia</taxon>
    </lineage>
</organism>
<evidence type="ECO:0000256" key="2">
    <source>
        <dbReference type="SAM" id="Phobius"/>
    </source>
</evidence>
<sequence length="110" mass="12608">MTSEQRTGSDHTQSSPRENSNTLAVSFGREELVIRQRWEVISISNDIAIALWFIVGSVLFFHESTTTIGTWFFLLGSIELLIRPAIRLARRIHLQRIRPHSSPPDDSNDY</sequence>
<accession>A0A495IU15</accession>
<dbReference type="Proteomes" id="UP000274762">
    <property type="component" value="Unassembled WGS sequence"/>
</dbReference>
<feature type="transmembrane region" description="Helical" evidence="2">
    <location>
        <begin position="43"/>
        <end position="62"/>
    </location>
</feature>
<evidence type="ECO:0000259" key="3">
    <source>
        <dbReference type="Pfam" id="PF14145"/>
    </source>
</evidence>
<dbReference type="EMBL" id="RBKV01000002">
    <property type="protein sequence ID" value="RKR79781.1"/>
    <property type="molecule type" value="Genomic_DNA"/>
</dbReference>
<keyword evidence="2" id="KW-0812">Transmembrane</keyword>
<evidence type="ECO:0000256" key="1">
    <source>
        <dbReference type="SAM" id="MobiDB-lite"/>
    </source>
</evidence>
<feature type="region of interest" description="Disordered" evidence="1">
    <location>
        <begin position="1"/>
        <end position="22"/>
    </location>
</feature>
<feature type="transmembrane region" description="Helical" evidence="2">
    <location>
        <begin position="68"/>
        <end position="86"/>
    </location>
</feature>
<keyword evidence="2" id="KW-1133">Transmembrane helix</keyword>
<evidence type="ECO:0000313" key="5">
    <source>
        <dbReference type="Proteomes" id="UP000274762"/>
    </source>
</evidence>
<dbReference type="InterPro" id="IPR025424">
    <property type="entry name" value="YrhK_domain"/>
</dbReference>